<proteinExistence type="predicted"/>
<organism evidence="3 4">
    <name type="scientific">Actinopolyspora alba</name>
    <dbReference type="NCBI Taxonomy" id="673379"/>
    <lineage>
        <taxon>Bacteria</taxon>
        <taxon>Bacillati</taxon>
        <taxon>Actinomycetota</taxon>
        <taxon>Actinomycetes</taxon>
        <taxon>Actinopolysporales</taxon>
        <taxon>Actinopolysporaceae</taxon>
        <taxon>Actinopolyspora</taxon>
        <taxon>Actinopolyspora alba group</taxon>
    </lineage>
</organism>
<dbReference type="RefSeq" id="WP_092923605.1">
    <property type="nucleotide sequence ID" value="NZ_FOMZ01000002.1"/>
</dbReference>
<reference evidence="4" key="1">
    <citation type="submission" date="2016-10" db="EMBL/GenBank/DDBJ databases">
        <authorList>
            <person name="Varghese N."/>
            <person name="Submissions S."/>
        </authorList>
    </citation>
    <scope>NUCLEOTIDE SEQUENCE [LARGE SCALE GENOMIC DNA]</scope>
    <source>
        <strain evidence="4">DSM 45004</strain>
    </source>
</reference>
<evidence type="ECO:0000313" key="3">
    <source>
        <dbReference type="EMBL" id="SFD68896.1"/>
    </source>
</evidence>
<name>A0A1I1UDH7_9ACTN</name>
<sequence length="117" mass="12369">MRRILSLAIMLPLLILAPATAAAAAQGSETTQQSAARLAAAAQCPDTLSRGSYGEMVVALQNTLNNYPYEVTGPDLVPDGIYGPKTEAAVINFQSWYGLRVDGITGPETWGQLGACW</sequence>
<keyword evidence="4" id="KW-1185">Reference proteome</keyword>
<dbReference type="InterPro" id="IPR036366">
    <property type="entry name" value="PGBDSf"/>
</dbReference>
<accession>A0A1I1UDH7</accession>
<dbReference type="Pfam" id="PF01471">
    <property type="entry name" value="PG_binding_1"/>
    <property type="match status" value="1"/>
</dbReference>
<keyword evidence="1" id="KW-0732">Signal</keyword>
<evidence type="ECO:0000313" key="4">
    <source>
        <dbReference type="Proteomes" id="UP000198716"/>
    </source>
</evidence>
<dbReference type="SUPFAM" id="SSF47090">
    <property type="entry name" value="PGBD-like"/>
    <property type="match status" value="1"/>
</dbReference>
<protein>
    <submittedName>
        <fullName evidence="3">Putative peptidoglycan binding domain-containing protein</fullName>
    </submittedName>
</protein>
<feature type="chain" id="PRO_5039186710" evidence="1">
    <location>
        <begin position="24"/>
        <end position="117"/>
    </location>
</feature>
<dbReference type="EMBL" id="FOMZ01000002">
    <property type="protein sequence ID" value="SFD68896.1"/>
    <property type="molecule type" value="Genomic_DNA"/>
</dbReference>
<dbReference type="InterPro" id="IPR002477">
    <property type="entry name" value="Peptidoglycan-bd-like"/>
</dbReference>
<dbReference type="Gene3D" id="1.10.101.10">
    <property type="entry name" value="PGBD-like superfamily/PGBD"/>
    <property type="match status" value="1"/>
</dbReference>
<evidence type="ECO:0000259" key="2">
    <source>
        <dbReference type="Pfam" id="PF01471"/>
    </source>
</evidence>
<evidence type="ECO:0000256" key="1">
    <source>
        <dbReference type="SAM" id="SignalP"/>
    </source>
</evidence>
<dbReference type="Proteomes" id="UP000198716">
    <property type="component" value="Unassembled WGS sequence"/>
</dbReference>
<feature type="signal peptide" evidence="1">
    <location>
        <begin position="1"/>
        <end position="23"/>
    </location>
</feature>
<dbReference type="InterPro" id="IPR036365">
    <property type="entry name" value="PGBD-like_sf"/>
</dbReference>
<dbReference type="AlphaFoldDB" id="A0A1I1UDH7"/>
<gene>
    <name evidence="3" type="ORF">SAMN04487819_102111</name>
</gene>
<feature type="domain" description="Peptidoglycan binding-like" evidence="2">
    <location>
        <begin position="54"/>
        <end position="113"/>
    </location>
</feature>